<reference evidence="3 4" key="1">
    <citation type="submission" date="2012-07" db="EMBL/GenBank/DDBJ databases">
        <title>The Genome Sequence of Lactobacillus crispatus FB077-07.</title>
        <authorList>
            <consortium name="The Broad Institute Genome Sequencing Platform"/>
            <person name="Earl A."/>
            <person name="Ward D."/>
            <person name="Feldgarden M."/>
            <person name="Gevers D."/>
            <person name="Saerens B."/>
            <person name="Vaneechoutte M."/>
            <person name="Walker B."/>
            <person name="Young S.K."/>
            <person name="Zeng Q."/>
            <person name="Gargeya S."/>
            <person name="Fitzgerald M."/>
            <person name="Haas B."/>
            <person name="Abouelleil A."/>
            <person name="Alvarado L."/>
            <person name="Arachchi H.M."/>
            <person name="Berlin A.M."/>
            <person name="Chapman S.B."/>
            <person name="Goldberg J."/>
            <person name="Griggs A."/>
            <person name="Gujja S."/>
            <person name="Hansen M."/>
            <person name="Howarth C."/>
            <person name="Imamovic A."/>
            <person name="Larimer J."/>
            <person name="McCowen C."/>
            <person name="Montmayeur A."/>
            <person name="Murphy C."/>
            <person name="Neiman D."/>
            <person name="Pearson M."/>
            <person name="Priest M."/>
            <person name="Roberts A."/>
            <person name="Saif S."/>
            <person name="Shea T."/>
            <person name="Sisk P."/>
            <person name="Sykes S."/>
            <person name="Wortman J."/>
            <person name="Nusbaum C."/>
            <person name="Birren B."/>
        </authorList>
    </citation>
    <scope>NUCLEOTIDE SEQUENCE [LARGE SCALE GENOMIC DNA]</scope>
    <source>
        <strain evidence="3 4">FB077-07</strain>
    </source>
</reference>
<dbReference type="EMBL" id="AGZG01000045">
    <property type="protein sequence ID" value="EKB71220.1"/>
    <property type="molecule type" value="Genomic_DNA"/>
</dbReference>
<comment type="caution">
    <text evidence="3">The sequence shown here is derived from an EMBL/GenBank/DDBJ whole genome shotgun (WGS) entry which is preliminary data.</text>
</comment>
<evidence type="ECO:0000259" key="1">
    <source>
        <dbReference type="Pfam" id="PF00534"/>
    </source>
</evidence>
<evidence type="ECO:0000313" key="3">
    <source>
        <dbReference type="EMBL" id="EKB71220.1"/>
    </source>
</evidence>
<dbReference type="SUPFAM" id="SSF53756">
    <property type="entry name" value="UDP-Glycosyltransferase/glycogen phosphorylase"/>
    <property type="match status" value="1"/>
</dbReference>
<dbReference type="PATRIC" id="fig|883092.3.peg.857"/>
<dbReference type="HOGENOM" id="CLU_009583_33_1_9"/>
<dbReference type="InterPro" id="IPR001296">
    <property type="entry name" value="Glyco_trans_1"/>
</dbReference>
<dbReference type="InterPro" id="IPR050194">
    <property type="entry name" value="Glycosyltransferase_grp1"/>
</dbReference>
<dbReference type="Pfam" id="PF13439">
    <property type="entry name" value="Glyco_transf_4"/>
    <property type="match status" value="1"/>
</dbReference>
<dbReference type="GO" id="GO:0016757">
    <property type="term" value="F:glycosyltransferase activity"/>
    <property type="evidence" value="ECO:0007669"/>
    <property type="project" value="InterPro"/>
</dbReference>
<feature type="domain" description="Glycosyltransferase subfamily 4-like N-terminal" evidence="2">
    <location>
        <begin position="14"/>
        <end position="180"/>
    </location>
</feature>
<dbReference type="Proteomes" id="UP000004722">
    <property type="component" value="Unassembled WGS sequence"/>
</dbReference>
<protein>
    <recommendedName>
        <fullName evidence="5">Glycosyl transferase family 1 domain-containing protein</fullName>
    </recommendedName>
</protein>
<name>K1MPT4_9LACO</name>
<proteinExistence type="predicted"/>
<dbReference type="PANTHER" id="PTHR45947:SF3">
    <property type="entry name" value="SULFOQUINOVOSYL TRANSFERASE SQD2"/>
    <property type="match status" value="1"/>
</dbReference>
<dbReference type="Pfam" id="PF00534">
    <property type="entry name" value="Glycos_transf_1"/>
    <property type="match status" value="1"/>
</dbReference>
<feature type="domain" description="Glycosyl transferase family 1" evidence="1">
    <location>
        <begin position="189"/>
        <end position="307"/>
    </location>
</feature>
<organism evidence="3 4">
    <name type="scientific">Lactobacillus crispatus FB077-07</name>
    <dbReference type="NCBI Taxonomy" id="883092"/>
    <lineage>
        <taxon>Bacteria</taxon>
        <taxon>Bacillati</taxon>
        <taxon>Bacillota</taxon>
        <taxon>Bacilli</taxon>
        <taxon>Lactobacillales</taxon>
        <taxon>Lactobacillaceae</taxon>
        <taxon>Lactobacillus</taxon>
    </lineage>
</organism>
<evidence type="ECO:0000313" key="4">
    <source>
        <dbReference type="Proteomes" id="UP000004722"/>
    </source>
</evidence>
<dbReference type="RefSeq" id="WP_005723852.1">
    <property type="nucleotide sequence ID" value="NZ_JH932272.1"/>
</dbReference>
<dbReference type="AlphaFoldDB" id="K1MPT4"/>
<dbReference type="OrthoDB" id="9804196at2"/>
<dbReference type="PANTHER" id="PTHR45947">
    <property type="entry name" value="SULFOQUINOVOSYL TRANSFERASE SQD2"/>
    <property type="match status" value="1"/>
</dbReference>
<dbReference type="Gene3D" id="3.40.50.2000">
    <property type="entry name" value="Glycogen Phosphorylase B"/>
    <property type="match status" value="2"/>
</dbReference>
<evidence type="ECO:0008006" key="5">
    <source>
        <dbReference type="Google" id="ProtNLM"/>
    </source>
</evidence>
<gene>
    <name evidence="3" type="ORF">HMPREF9249_00866</name>
</gene>
<evidence type="ECO:0000259" key="2">
    <source>
        <dbReference type="Pfam" id="PF13439"/>
    </source>
</evidence>
<accession>K1MPT4</accession>
<dbReference type="InterPro" id="IPR028098">
    <property type="entry name" value="Glyco_trans_4-like_N"/>
</dbReference>
<sequence>MKKILEAFGEPILYGGQEAFVFRTIENMNKKGLKFDFLTPYYADNPDYISFIKSLNSTLYSFNLPFNVGKNRFNVVNAYKKILLDNQYDVVHINSGSISILALFTLYAKKAGVKKVIVHSHMSGKNKNVKHEVIKKIYAPIFSKYADVLVAPTKKAAYWQFSKKIFNKKGRILKNGINIQQYAYNIGTREHYRNKLNISDHEILIGHVGRLSPEKNQIFLIKLLSYFIKNNTKAKLLLIGAGPQEKSIRMSIKQNRLEKYVQLIGNVDNVEDYLQAMDLFIFPSEYEGLGIASIEAQDAGLPVLASTNVPLDIKVTDNVMFLDLNLSLKEWYKQSLKLLSRKYDRAENTNFLKKQGYDIRNTAEKLKKIYLG</sequence>